<dbReference type="FunFam" id="3.80.10.10:FF:000400">
    <property type="entry name" value="Nuclear pore complex protein NUP107"/>
    <property type="match status" value="1"/>
</dbReference>
<comment type="similarity">
    <text evidence="7">Belongs to the polygalacturonase-inhibiting protein family.</text>
</comment>
<keyword evidence="3" id="KW-0433">Leucine-rich repeat</keyword>
<feature type="chain" id="PRO_5043419092" description="Leucine-rich repeat-containing N-terminal plant-type domain-containing protein" evidence="8">
    <location>
        <begin position="26"/>
        <end position="235"/>
    </location>
</feature>
<dbReference type="PANTHER" id="PTHR48059">
    <property type="entry name" value="POLYGALACTURONASE INHIBITOR 1"/>
    <property type="match status" value="1"/>
</dbReference>
<comment type="subcellular location">
    <subcellularLocation>
        <location evidence="1">Cell envelope</location>
    </subcellularLocation>
    <subcellularLocation>
        <location evidence="2">Membrane</location>
    </subcellularLocation>
</comment>
<dbReference type="InterPro" id="IPR001611">
    <property type="entry name" value="Leu-rich_rpt"/>
</dbReference>
<evidence type="ECO:0000256" key="1">
    <source>
        <dbReference type="ARBA" id="ARBA00004196"/>
    </source>
</evidence>
<evidence type="ECO:0000256" key="8">
    <source>
        <dbReference type="SAM" id="SignalP"/>
    </source>
</evidence>
<dbReference type="AlphaFoldDB" id="A0AAW2L8Z3"/>
<reference evidence="10" key="2">
    <citation type="journal article" date="2024" name="Plant">
        <title>Genomic evolution and insights into agronomic trait innovations of Sesamum species.</title>
        <authorList>
            <person name="Miao H."/>
            <person name="Wang L."/>
            <person name="Qu L."/>
            <person name="Liu H."/>
            <person name="Sun Y."/>
            <person name="Le M."/>
            <person name="Wang Q."/>
            <person name="Wei S."/>
            <person name="Zheng Y."/>
            <person name="Lin W."/>
            <person name="Duan Y."/>
            <person name="Cao H."/>
            <person name="Xiong S."/>
            <person name="Wang X."/>
            <person name="Wei L."/>
            <person name="Li C."/>
            <person name="Ma Q."/>
            <person name="Ju M."/>
            <person name="Zhao R."/>
            <person name="Li G."/>
            <person name="Mu C."/>
            <person name="Tian Q."/>
            <person name="Mei H."/>
            <person name="Zhang T."/>
            <person name="Gao T."/>
            <person name="Zhang H."/>
        </authorList>
    </citation>
    <scope>NUCLEOTIDE SEQUENCE</scope>
    <source>
        <strain evidence="10">G01</strain>
    </source>
</reference>
<feature type="domain" description="Leucine-rich repeat-containing N-terminal plant-type" evidence="9">
    <location>
        <begin position="31"/>
        <end position="68"/>
    </location>
</feature>
<gene>
    <name evidence="10" type="ORF">Sangu_2322900</name>
</gene>
<keyword evidence="4 8" id="KW-0732">Signal</keyword>
<protein>
    <recommendedName>
        <fullName evidence="9">Leucine-rich repeat-containing N-terminal plant-type domain-containing protein</fullName>
    </recommendedName>
</protein>
<dbReference type="GO" id="GO:0016020">
    <property type="term" value="C:membrane"/>
    <property type="evidence" value="ECO:0007669"/>
    <property type="project" value="UniProtKB-SubCell"/>
</dbReference>
<organism evidence="10">
    <name type="scientific">Sesamum angustifolium</name>
    <dbReference type="NCBI Taxonomy" id="2727405"/>
    <lineage>
        <taxon>Eukaryota</taxon>
        <taxon>Viridiplantae</taxon>
        <taxon>Streptophyta</taxon>
        <taxon>Embryophyta</taxon>
        <taxon>Tracheophyta</taxon>
        <taxon>Spermatophyta</taxon>
        <taxon>Magnoliopsida</taxon>
        <taxon>eudicotyledons</taxon>
        <taxon>Gunneridae</taxon>
        <taxon>Pentapetalae</taxon>
        <taxon>asterids</taxon>
        <taxon>lamiids</taxon>
        <taxon>Lamiales</taxon>
        <taxon>Pedaliaceae</taxon>
        <taxon>Sesamum</taxon>
    </lineage>
</organism>
<dbReference type="InterPro" id="IPR013210">
    <property type="entry name" value="LRR_N_plant-typ"/>
</dbReference>
<name>A0AAW2L8Z3_9LAMI</name>
<evidence type="ECO:0000256" key="7">
    <source>
        <dbReference type="ARBA" id="ARBA00038043"/>
    </source>
</evidence>
<sequence>MTSSIIVECLIFLFFFYFACNPATCSIYEVDLRALLSFKGNIIDPRGALDSWRYNETVTYCTWKGISCGSRHRNRVVFIDLNSQGLVGFVSPHLDNKLDGNVPFELSSLSKLEALGLAKNSLSGTIPSFIGNFTFLIELSLRGCGFQGEIPESLVRLRNMQFLNLAENRLTGRLPSGLYNISSISRFSMTSNLLQGNIPSNIGLSLPNLQFLGLGHNDFTGLLPVSLSNASFFNS</sequence>
<evidence type="ECO:0000256" key="2">
    <source>
        <dbReference type="ARBA" id="ARBA00004370"/>
    </source>
</evidence>
<evidence type="ECO:0000256" key="6">
    <source>
        <dbReference type="ARBA" id="ARBA00023136"/>
    </source>
</evidence>
<feature type="signal peptide" evidence="8">
    <location>
        <begin position="1"/>
        <end position="25"/>
    </location>
</feature>
<keyword evidence="6" id="KW-0472">Membrane</keyword>
<evidence type="ECO:0000259" key="9">
    <source>
        <dbReference type="Pfam" id="PF08263"/>
    </source>
</evidence>
<dbReference type="InterPro" id="IPR032675">
    <property type="entry name" value="LRR_dom_sf"/>
</dbReference>
<evidence type="ECO:0000313" key="10">
    <source>
        <dbReference type="EMBL" id="KAL0314785.1"/>
    </source>
</evidence>
<dbReference type="EMBL" id="JACGWK010000015">
    <property type="protein sequence ID" value="KAL0314785.1"/>
    <property type="molecule type" value="Genomic_DNA"/>
</dbReference>
<evidence type="ECO:0000256" key="3">
    <source>
        <dbReference type="ARBA" id="ARBA00022614"/>
    </source>
</evidence>
<dbReference type="Pfam" id="PF08263">
    <property type="entry name" value="LRRNT_2"/>
    <property type="match status" value="1"/>
</dbReference>
<dbReference type="Pfam" id="PF00560">
    <property type="entry name" value="LRR_1"/>
    <property type="match status" value="4"/>
</dbReference>
<evidence type="ECO:0000256" key="4">
    <source>
        <dbReference type="ARBA" id="ARBA00022729"/>
    </source>
</evidence>
<dbReference type="InterPro" id="IPR051848">
    <property type="entry name" value="PGIP"/>
</dbReference>
<dbReference type="Gene3D" id="3.80.10.10">
    <property type="entry name" value="Ribonuclease Inhibitor"/>
    <property type="match status" value="2"/>
</dbReference>
<accession>A0AAW2L8Z3</accession>
<reference evidence="10" key="1">
    <citation type="submission" date="2020-06" db="EMBL/GenBank/DDBJ databases">
        <authorList>
            <person name="Li T."/>
            <person name="Hu X."/>
            <person name="Zhang T."/>
            <person name="Song X."/>
            <person name="Zhang H."/>
            <person name="Dai N."/>
            <person name="Sheng W."/>
            <person name="Hou X."/>
            <person name="Wei L."/>
        </authorList>
    </citation>
    <scope>NUCLEOTIDE SEQUENCE</scope>
    <source>
        <strain evidence="10">G01</strain>
        <tissue evidence="10">Leaf</tissue>
    </source>
</reference>
<dbReference type="PANTHER" id="PTHR48059:SF30">
    <property type="entry name" value="OS06G0587000 PROTEIN"/>
    <property type="match status" value="1"/>
</dbReference>
<dbReference type="SUPFAM" id="SSF52058">
    <property type="entry name" value="L domain-like"/>
    <property type="match status" value="1"/>
</dbReference>
<keyword evidence="5" id="KW-0677">Repeat</keyword>
<proteinExistence type="inferred from homology"/>
<comment type="caution">
    <text evidence="10">The sequence shown here is derived from an EMBL/GenBank/DDBJ whole genome shotgun (WGS) entry which is preliminary data.</text>
</comment>
<evidence type="ECO:0000256" key="5">
    <source>
        <dbReference type="ARBA" id="ARBA00022737"/>
    </source>
</evidence>